<organism evidence="1 2">
    <name type="scientific">Chryseobacterium rhizosphaerae</name>
    <dbReference type="NCBI Taxonomy" id="395937"/>
    <lineage>
        <taxon>Bacteria</taxon>
        <taxon>Pseudomonadati</taxon>
        <taxon>Bacteroidota</taxon>
        <taxon>Flavobacteriia</taxon>
        <taxon>Flavobacteriales</taxon>
        <taxon>Weeksellaceae</taxon>
        <taxon>Chryseobacterium group</taxon>
        <taxon>Chryseobacterium</taxon>
    </lineage>
</organism>
<protein>
    <submittedName>
        <fullName evidence="1">Uncharacterized protein</fullName>
    </submittedName>
</protein>
<evidence type="ECO:0000313" key="2">
    <source>
        <dbReference type="Proteomes" id="UP000256491"/>
    </source>
</evidence>
<evidence type="ECO:0000313" key="1">
    <source>
        <dbReference type="EMBL" id="REC74519.1"/>
    </source>
</evidence>
<gene>
    <name evidence="1" type="ORF">DRF57_13570</name>
</gene>
<reference evidence="1 2" key="1">
    <citation type="journal article" date="2010" name="Syst. Appl. Microbiol.">
        <title>Four new species of Chryseobacterium from the rhizosphere of coastal sand dune plants, Chryseobacterium elymi sp. nov., Chryseobacterium hagamense sp. nov., Chryseobacterium lathyri sp. nov. and Chryseobacterium rhizosphaerae sp. nov.</title>
        <authorList>
            <person name="Cho S.H."/>
            <person name="Lee K.S."/>
            <person name="Shin D.S."/>
            <person name="Han J.H."/>
            <person name="Park K.S."/>
            <person name="Lee C.H."/>
            <person name="Park K.H."/>
            <person name="Kim S.B."/>
        </authorList>
    </citation>
    <scope>NUCLEOTIDE SEQUENCE [LARGE SCALE GENOMIC DNA]</scope>
    <source>
        <strain evidence="1 2">KCTC 22548</strain>
    </source>
</reference>
<accession>A0ABX9IIT5</accession>
<dbReference type="EMBL" id="QNUF01000015">
    <property type="protein sequence ID" value="REC74519.1"/>
    <property type="molecule type" value="Genomic_DNA"/>
</dbReference>
<keyword evidence="2" id="KW-1185">Reference proteome</keyword>
<dbReference type="Proteomes" id="UP000256491">
    <property type="component" value="Unassembled WGS sequence"/>
</dbReference>
<proteinExistence type="predicted"/>
<comment type="caution">
    <text evidence="1">The sequence shown here is derived from an EMBL/GenBank/DDBJ whole genome shotgun (WGS) entry which is preliminary data.</text>
</comment>
<name>A0ABX9IIT5_9FLAO</name>
<dbReference type="RefSeq" id="WP_115919066.1">
    <property type="nucleotide sequence ID" value="NZ_BJYH01000002.1"/>
</dbReference>
<sequence>MSNFDFYHFLAENRYQKETIREANGQIFCTNYQKELEENTWNSLTVHKDKTITGTSPKNGLVFK</sequence>